<feature type="region of interest" description="Disordered" evidence="1">
    <location>
        <begin position="148"/>
        <end position="179"/>
    </location>
</feature>
<feature type="non-terminal residue" evidence="2">
    <location>
        <position position="1"/>
    </location>
</feature>
<evidence type="ECO:0000313" key="3">
    <source>
        <dbReference type="Proteomes" id="UP000663873"/>
    </source>
</evidence>
<name>A0A821HTH6_9BILA</name>
<evidence type="ECO:0000256" key="1">
    <source>
        <dbReference type="SAM" id="MobiDB-lite"/>
    </source>
</evidence>
<comment type="caution">
    <text evidence="2">The sequence shown here is derived from an EMBL/GenBank/DDBJ whole genome shotgun (WGS) entry which is preliminary data.</text>
</comment>
<feature type="compositionally biased region" description="Basic and acidic residues" evidence="1">
    <location>
        <begin position="20"/>
        <end position="44"/>
    </location>
</feature>
<sequence length="179" mass="20183">MQNDKIFSLSNTTTNNIDVGKVKEKEQDDDTHHIEIGAESDNKNDSPLIQVVMPDESSPSPFSFFEGFHYRESQQNQHANSHDSLLQPDHIPIMSTINTAASSSDDLSSTHQLLSSAFHSKDSALGLSDDNLNCLQTNEFNIQDIHNDYDEDDDRQQQQQQQQQRARISLPLSNVQQGE</sequence>
<proteinExistence type="predicted"/>
<protein>
    <submittedName>
        <fullName evidence="2">Uncharacterized protein</fullName>
    </submittedName>
</protein>
<accession>A0A821HTH6</accession>
<evidence type="ECO:0000313" key="2">
    <source>
        <dbReference type="EMBL" id="CAF4689741.1"/>
    </source>
</evidence>
<dbReference type="Proteomes" id="UP000663873">
    <property type="component" value="Unassembled WGS sequence"/>
</dbReference>
<reference evidence="2" key="1">
    <citation type="submission" date="2021-02" db="EMBL/GenBank/DDBJ databases">
        <authorList>
            <person name="Nowell W R."/>
        </authorList>
    </citation>
    <scope>NUCLEOTIDE SEQUENCE</scope>
</reference>
<dbReference type="EMBL" id="CAJOBP010033632">
    <property type="protein sequence ID" value="CAF4689741.1"/>
    <property type="molecule type" value="Genomic_DNA"/>
</dbReference>
<keyword evidence="3" id="KW-1185">Reference proteome</keyword>
<organism evidence="2 3">
    <name type="scientific">Rotaria socialis</name>
    <dbReference type="NCBI Taxonomy" id="392032"/>
    <lineage>
        <taxon>Eukaryota</taxon>
        <taxon>Metazoa</taxon>
        <taxon>Spiralia</taxon>
        <taxon>Gnathifera</taxon>
        <taxon>Rotifera</taxon>
        <taxon>Eurotatoria</taxon>
        <taxon>Bdelloidea</taxon>
        <taxon>Philodinida</taxon>
        <taxon>Philodinidae</taxon>
        <taxon>Rotaria</taxon>
    </lineage>
</organism>
<dbReference type="AlphaFoldDB" id="A0A821HTH6"/>
<feature type="region of interest" description="Disordered" evidence="1">
    <location>
        <begin position="18"/>
        <end position="46"/>
    </location>
</feature>
<gene>
    <name evidence="2" type="ORF">UJA718_LOCUS35687</name>
</gene>